<name>A0ABM5HI85_DRORH</name>
<feature type="transmembrane region" description="Helical" evidence="10">
    <location>
        <begin position="663"/>
        <end position="684"/>
    </location>
</feature>
<feature type="transmembrane region" description="Helical" evidence="10">
    <location>
        <begin position="414"/>
        <end position="437"/>
    </location>
</feature>
<evidence type="ECO:0000256" key="2">
    <source>
        <dbReference type="ARBA" id="ARBA00022475"/>
    </source>
</evidence>
<feature type="transmembrane region" description="Helical" evidence="10">
    <location>
        <begin position="251"/>
        <end position="277"/>
    </location>
</feature>
<keyword evidence="9" id="KW-0807">Transducer</keyword>
<proteinExistence type="predicted"/>
<evidence type="ECO:0000313" key="12">
    <source>
        <dbReference type="Proteomes" id="UP001652680"/>
    </source>
</evidence>
<evidence type="ECO:0000256" key="7">
    <source>
        <dbReference type="ARBA" id="ARBA00023136"/>
    </source>
</evidence>
<evidence type="ECO:0000256" key="10">
    <source>
        <dbReference type="SAM" id="Phobius"/>
    </source>
</evidence>
<keyword evidence="6 10" id="KW-1133">Transmembrane helix</keyword>
<dbReference type="EnsemblMetazoa" id="XM_017125260.2">
    <property type="protein sequence ID" value="XP_016980749.2"/>
    <property type="gene ID" value="LOC108045826"/>
</dbReference>
<feature type="transmembrane region" description="Helical" evidence="10">
    <location>
        <begin position="129"/>
        <end position="147"/>
    </location>
</feature>
<reference evidence="11" key="2">
    <citation type="submission" date="2025-05" db="UniProtKB">
        <authorList>
            <consortium name="EnsemblMetazoa"/>
        </authorList>
    </citation>
    <scope>IDENTIFICATION</scope>
</reference>
<organism evidence="11 12">
    <name type="scientific">Drosophila rhopaloa</name>
    <name type="common">Fruit fly</name>
    <dbReference type="NCBI Taxonomy" id="1041015"/>
    <lineage>
        <taxon>Eukaryota</taxon>
        <taxon>Metazoa</taxon>
        <taxon>Ecdysozoa</taxon>
        <taxon>Arthropoda</taxon>
        <taxon>Hexapoda</taxon>
        <taxon>Insecta</taxon>
        <taxon>Pterygota</taxon>
        <taxon>Neoptera</taxon>
        <taxon>Endopterygota</taxon>
        <taxon>Diptera</taxon>
        <taxon>Brachycera</taxon>
        <taxon>Muscomorpha</taxon>
        <taxon>Ephydroidea</taxon>
        <taxon>Drosophilidae</taxon>
        <taxon>Drosophila</taxon>
        <taxon>Sophophora</taxon>
    </lineage>
</organism>
<dbReference type="GeneID" id="108045826"/>
<evidence type="ECO:0000256" key="9">
    <source>
        <dbReference type="ARBA" id="ARBA00023224"/>
    </source>
</evidence>
<feature type="transmembrane region" description="Helical" evidence="10">
    <location>
        <begin position="547"/>
        <end position="565"/>
    </location>
</feature>
<keyword evidence="8" id="KW-0675">Receptor</keyword>
<dbReference type="InterPro" id="IPR004117">
    <property type="entry name" value="7tm6_olfct_rcpt"/>
</dbReference>
<feature type="transmembrane region" description="Helical" evidence="10">
    <location>
        <begin position="34"/>
        <end position="57"/>
    </location>
</feature>
<evidence type="ECO:0000256" key="5">
    <source>
        <dbReference type="ARBA" id="ARBA00022725"/>
    </source>
</evidence>
<keyword evidence="2" id="KW-1003">Cell membrane</keyword>
<dbReference type="Pfam" id="PF02949">
    <property type="entry name" value="7tm_6"/>
    <property type="match status" value="2"/>
</dbReference>
<sequence length="759" mass="87813">MESTIKVVRSENLYKTYWLYLRLLGVEGEYRFRWLLDFTMCFFFTLWYPVHLLLGLYNQKLANIFRSLYFTTECIFCSLKFICFRWKLGEIKAIERLLKDLDKRAESEEEVTFFEQSTKREAQMLSKSYLVAGILAIITATAAGLFSSGRNLMYLGWFPYDVQATAFIFWISFTYQAVGSSLLILHNLANDIYPPITFCVVTGHVRLLAMRLSRIGHDQNTSRSENTRKLIEGIQDQMKLMQIIRLLRRTLFLSQLAQFLSSGINISISLVNILFLAENNFTMTYYSVFFAAMFIELFPSCYYGTLMSMEFDNLPYAIFSSNWIGMDMSYSRSLIILMELTVVPVKIKAGGIVGIDMNAFFSTVKMAYSFFTLAMSCIQNMESAPKVVRSENLYQTYWLYLRLLGVEGEYRCRWLLDFIMCFFVTLCYPVHLLLGLYNQNLTNVFRSLHFTTECLFCSLKFVCFRWKLDEIKAIERLLKDLDKRAESEEEVTFFEQSPKREAQMLSKSYLVAGILVIITATAAGLFSSGRHLMYLGWFPYDVQATALIFWISFTYQAIGSSLLILHNLANAIYPPITFCVVTGHVRLFAMRLSRIGHNKNTSRSENTRKLTEGIQDHMKLMQIIYHLRSTLYLSQLGQFLSSGINISITLVNILYFAENHFTMIYFSVFFAAMFIELFPSCYYGTLMSMEFDNLPYAIFSSNWIGMDSAYIRSMIILMELTVVPVKIKAGGIVGIDMTAFFATVKMAYSFFTLAMSFRF</sequence>
<feature type="transmembrane region" description="Helical" evidence="10">
    <location>
        <begin position="571"/>
        <end position="589"/>
    </location>
</feature>
<dbReference type="RefSeq" id="XP_016980749.2">
    <property type="nucleotide sequence ID" value="XM_017125260.2"/>
</dbReference>
<dbReference type="PANTHER" id="PTHR21137">
    <property type="entry name" value="ODORANT RECEPTOR"/>
    <property type="match status" value="1"/>
</dbReference>
<feature type="transmembrane region" description="Helical" evidence="10">
    <location>
        <begin position="283"/>
        <end position="303"/>
    </location>
</feature>
<feature type="transmembrane region" description="Helical" evidence="10">
    <location>
        <begin position="167"/>
        <end position="185"/>
    </location>
</feature>
<evidence type="ECO:0000256" key="4">
    <source>
        <dbReference type="ARBA" id="ARBA00022692"/>
    </source>
</evidence>
<evidence type="ECO:0000256" key="6">
    <source>
        <dbReference type="ARBA" id="ARBA00022989"/>
    </source>
</evidence>
<keyword evidence="7 10" id="KW-0472">Membrane</keyword>
<reference evidence="12" key="1">
    <citation type="journal article" date="2021" name="Elife">
        <title>Highly contiguous assemblies of 101 drosophilid genomes.</title>
        <authorList>
            <person name="Kim B.Y."/>
            <person name="Wang J.R."/>
            <person name="Miller D.E."/>
            <person name="Barmina O."/>
            <person name="Delaney E."/>
            <person name="Thompson A."/>
            <person name="Comeault A.A."/>
            <person name="Peede D."/>
            <person name="D'Agostino E.R."/>
            <person name="Pelaez J."/>
            <person name="Aguilar J.M."/>
            <person name="Haji D."/>
            <person name="Matsunaga T."/>
            <person name="Armstrong E.E."/>
            <person name="Zych M."/>
            <person name="Ogawa Y."/>
            <person name="Stamenkovic-Radak M."/>
            <person name="Jelic M."/>
            <person name="Veselinovic M.S."/>
            <person name="Tanaskovic M."/>
            <person name="Eric P."/>
            <person name="Gao J.J."/>
            <person name="Katoh T.K."/>
            <person name="Toda M.J."/>
            <person name="Watabe H."/>
            <person name="Watada M."/>
            <person name="Davis J.S."/>
            <person name="Moyle L.C."/>
            <person name="Manoli G."/>
            <person name="Bertolini E."/>
            <person name="Kostal V."/>
            <person name="Hawley R.S."/>
            <person name="Takahashi A."/>
            <person name="Jones C.D."/>
            <person name="Price D.K."/>
            <person name="Whiteman N."/>
            <person name="Kopp A."/>
            <person name="Matute D.R."/>
            <person name="Petrov D.A."/>
        </authorList>
    </citation>
    <scope>NUCLEOTIDE SEQUENCE [LARGE SCALE GENOMIC DNA]</scope>
</reference>
<accession>A0ABM5HI85</accession>
<protein>
    <submittedName>
        <fullName evidence="11">Uncharacterized protein</fullName>
    </submittedName>
</protein>
<keyword evidence="12" id="KW-1185">Reference proteome</keyword>
<dbReference type="PANTHER" id="PTHR21137:SF35">
    <property type="entry name" value="ODORANT RECEPTOR 19A-RELATED"/>
    <property type="match status" value="1"/>
</dbReference>
<keyword evidence="4 10" id="KW-0812">Transmembrane</keyword>
<keyword evidence="5" id="KW-0552">Olfaction</keyword>
<feature type="transmembrane region" description="Helical" evidence="10">
    <location>
        <begin position="636"/>
        <end position="657"/>
    </location>
</feature>
<feature type="transmembrane region" description="Helical" evidence="10">
    <location>
        <begin position="508"/>
        <end position="526"/>
    </location>
</feature>
<evidence type="ECO:0000256" key="3">
    <source>
        <dbReference type="ARBA" id="ARBA00022606"/>
    </source>
</evidence>
<feature type="transmembrane region" description="Helical" evidence="10">
    <location>
        <begin position="737"/>
        <end position="757"/>
    </location>
</feature>
<evidence type="ECO:0000313" key="11">
    <source>
        <dbReference type="EnsemblMetazoa" id="XP_016980749.2"/>
    </source>
</evidence>
<keyword evidence="3" id="KW-0716">Sensory transduction</keyword>
<evidence type="ECO:0000256" key="8">
    <source>
        <dbReference type="ARBA" id="ARBA00023170"/>
    </source>
</evidence>
<dbReference type="Proteomes" id="UP001652680">
    <property type="component" value="Unassembled WGS sequence"/>
</dbReference>
<evidence type="ECO:0000256" key="1">
    <source>
        <dbReference type="ARBA" id="ARBA00004651"/>
    </source>
</evidence>
<comment type="subcellular location">
    <subcellularLocation>
        <location evidence="1">Cell membrane</location>
        <topology evidence="1">Multi-pass membrane protein</topology>
    </subcellularLocation>
</comment>